<dbReference type="Proteomes" id="UP000323000">
    <property type="component" value="Chromosome 4"/>
</dbReference>
<dbReference type="InterPro" id="IPR002156">
    <property type="entry name" value="RNaseH_domain"/>
</dbReference>
<dbReference type="InterPro" id="IPR012337">
    <property type="entry name" value="RNaseH-like_sf"/>
</dbReference>
<dbReference type="Gene3D" id="3.30.420.10">
    <property type="entry name" value="Ribonuclease H-like superfamily/Ribonuclease H"/>
    <property type="match status" value="1"/>
</dbReference>
<evidence type="ECO:0000259" key="3">
    <source>
        <dbReference type="PROSITE" id="PS50158"/>
    </source>
</evidence>
<accession>A0A5C7I124</accession>
<comment type="caution">
    <text evidence="4">The sequence shown here is derived from an EMBL/GenBank/DDBJ whole genome shotgun (WGS) entry which is preliminary data.</text>
</comment>
<dbReference type="Pfam" id="PF14392">
    <property type="entry name" value="zf-CCHC_4"/>
    <property type="match status" value="1"/>
</dbReference>
<evidence type="ECO:0000313" key="5">
    <source>
        <dbReference type="Proteomes" id="UP000323000"/>
    </source>
</evidence>
<dbReference type="GO" id="GO:0003676">
    <property type="term" value="F:nucleic acid binding"/>
    <property type="evidence" value="ECO:0007669"/>
    <property type="project" value="InterPro"/>
</dbReference>
<dbReference type="OrthoDB" id="2219495at2759"/>
<dbReference type="GO" id="GO:0008270">
    <property type="term" value="F:zinc ion binding"/>
    <property type="evidence" value="ECO:0007669"/>
    <property type="project" value="UniProtKB-KW"/>
</dbReference>
<proteinExistence type="predicted"/>
<evidence type="ECO:0000256" key="1">
    <source>
        <dbReference type="PROSITE-ProRule" id="PRU00047"/>
    </source>
</evidence>
<feature type="domain" description="CCHC-type" evidence="3">
    <location>
        <begin position="203"/>
        <end position="216"/>
    </location>
</feature>
<reference evidence="5" key="1">
    <citation type="journal article" date="2019" name="Gigascience">
        <title>De novo genome assembly of the endangered Acer yangbiense, a plant species with extremely small populations endemic to Yunnan Province, China.</title>
        <authorList>
            <person name="Yang J."/>
            <person name="Wariss H.M."/>
            <person name="Tao L."/>
            <person name="Zhang R."/>
            <person name="Yun Q."/>
            <person name="Hollingsworth P."/>
            <person name="Dao Z."/>
            <person name="Luo G."/>
            <person name="Guo H."/>
            <person name="Ma Y."/>
            <person name="Sun W."/>
        </authorList>
    </citation>
    <scope>NUCLEOTIDE SEQUENCE [LARGE SCALE GENOMIC DNA]</scope>
    <source>
        <strain evidence="5">cv. Malutang</strain>
    </source>
</reference>
<gene>
    <name evidence="4" type="ORF">EZV62_010237</name>
</gene>
<protein>
    <recommendedName>
        <fullName evidence="3">CCHC-type domain-containing protein</fullName>
    </recommendedName>
</protein>
<evidence type="ECO:0000256" key="2">
    <source>
        <dbReference type="SAM" id="MobiDB-lite"/>
    </source>
</evidence>
<dbReference type="CDD" id="cd06222">
    <property type="entry name" value="RNase_H_like"/>
    <property type="match status" value="1"/>
</dbReference>
<dbReference type="Pfam" id="PF13456">
    <property type="entry name" value="RVT_3"/>
    <property type="match status" value="1"/>
</dbReference>
<dbReference type="AlphaFoldDB" id="A0A5C7I124"/>
<name>A0A5C7I124_9ROSI</name>
<feature type="region of interest" description="Disordered" evidence="2">
    <location>
        <begin position="455"/>
        <end position="481"/>
    </location>
</feature>
<dbReference type="InterPro" id="IPR001878">
    <property type="entry name" value="Znf_CCHC"/>
</dbReference>
<dbReference type="EMBL" id="VAHF01000004">
    <property type="protein sequence ID" value="TXG63243.1"/>
    <property type="molecule type" value="Genomic_DNA"/>
</dbReference>
<keyword evidence="5" id="KW-1185">Reference proteome</keyword>
<dbReference type="PANTHER" id="PTHR31286:SF167">
    <property type="entry name" value="OS09G0268800 PROTEIN"/>
    <property type="match status" value="1"/>
</dbReference>
<dbReference type="InterPro" id="IPR025836">
    <property type="entry name" value="Zn_knuckle_CX2CX4HX4C"/>
</dbReference>
<dbReference type="PROSITE" id="PS50158">
    <property type="entry name" value="ZF_CCHC"/>
    <property type="match status" value="1"/>
</dbReference>
<keyword evidence="1" id="KW-0863">Zinc-finger</keyword>
<evidence type="ECO:0000313" key="4">
    <source>
        <dbReference type="EMBL" id="TXG63243.1"/>
    </source>
</evidence>
<dbReference type="InterPro" id="IPR025558">
    <property type="entry name" value="DUF4283"/>
</dbReference>
<dbReference type="InterPro" id="IPR040256">
    <property type="entry name" value="At4g02000-like"/>
</dbReference>
<dbReference type="Pfam" id="PF14111">
    <property type="entry name" value="DUF4283"/>
    <property type="match status" value="1"/>
</dbReference>
<dbReference type="GO" id="GO:0004523">
    <property type="term" value="F:RNA-DNA hybrid ribonuclease activity"/>
    <property type="evidence" value="ECO:0007669"/>
    <property type="project" value="InterPro"/>
</dbReference>
<organism evidence="4 5">
    <name type="scientific">Acer yangbiense</name>
    <dbReference type="NCBI Taxonomy" id="1000413"/>
    <lineage>
        <taxon>Eukaryota</taxon>
        <taxon>Viridiplantae</taxon>
        <taxon>Streptophyta</taxon>
        <taxon>Embryophyta</taxon>
        <taxon>Tracheophyta</taxon>
        <taxon>Spermatophyta</taxon>
        <taxon>Magnoliopsida</taxon>
        <taxon>eudicotyledons</taxon>
        <taxon>Gunneridae</taxon>
        <taxon>Pentapetalae</taxon>
        <taxon>rosids</taxon>
        <taxon>malvids</taxon>
        <taxon>Sapindales</taxon>
        <taxon>Sapindaceae</taxon>
        <taxon>Hippocastanoideae</taxon>
        <taxon>Acereae</taxon>
        <taxon>Acer</taxon>
    </lineage>
</organism>
<keyword evidence="1" id="KW-0862">Zinc</keyword>
<dbReference type="SUPFAM" id="SSF53098">
    <property type="entry name" value="Ribonuclease H-like"/>
    <property type="match status" value="1"/>
</dbReference>
<dbReference type="PANTHER" id="PTHR31286">
    <property type="entry name" value="GLYCINE-RICH CELL WALL STRUCTURAL PROTEIN 1.8-LIKE"/>
    <property type="match status" value="1"/>
</dbReference>
<sequence length="706" mass="78311">MSLIEREGPVQVLKTNLKVAAIQRLEVSLVGKILFGKILSRKLVNREAFMRVIGKIWQVRRGVEIESLTGNIFSFHFNDLEDCRKVLSGAPWTFDNAILVLEELDGKGTLDTMAFNRCDFWVQIYQLPLLCTTREIGWFLGEMIGEVKEVDIGLAGDCVGKFMRIRVRIDIDKPLRRCLHMDVMGDGVETTMLLRYERLPNVCFICGRIGHMTNECMEVVENPVGEGKAKPIFGAWMKASGYLRRNSFRYQRGPHIHTNHSSGRISTAETSGLVTKANDVLSEVIVHEDKGAEEMVVGDEAMNVVPKNIQSRDSGKQGSINEGINGINACEPNKRESSAAIDSGISMIRKEEVNQVEGCGIGSDRLGCGLYKQMGTIDTEALFKSPLEEVIDKGPFVFSLPKPSIENNKEGGYRVQSEEPYIFSGVQKSGNTHKLGKKVWVRKIRADELQNFGNTGECSSGKRRGDTTISEDEDVDSSDVRNDGYVRMGRIEESEEEDRTDGDFTRIELKAARKDWLPVEIHVRYPHSNFFNLVLECQSFLADFHSCEEGNAHPPCLPGQIRNTWRPPEPEYYKINCDAAVNNNAGCIGLGIVIRDNGGFVLASCSLMLTAGFDATLAETMAIYRGLIFSRDCGLALCCLESDAAVVVKRISEGSHLDSVSGLILAEISTLITNLNVISVSHVPRLANNVAHGLAKFALKVDEDLF</sequence>
<dbReference type="InterPro" id="IPR036397">
    <property type="entry name" value="RNaseH_sf"/>
</dbReference>
<dbReference type="InterPro" id="IPR044730">
    <property type="entry name" value="RNase_H-like_dom_plant"/>
</dbReference>
<keyword evidence="1" id="KW-0479">Metal-binding</keyword>